<accession>X0SZT6</accession>
<dbReference type="Pfam" id="PF02653">
    <property type="entry name" value="BPD_transp_2"/>
    <property type="match status" value="1"/>
</dbReference>
<protein>
    <recommendedName>
        <fullName evidence="8">ABC transporter permease</fullName>
    </recommendedName>
</protein>
<comment type="subcellular location">
    <subcellularLocation>
        <location evidence="1">Cell membrane</location>
        <topology evidence="1">Multi-pass membrane protein</topology>
    </subcellularLocation>
</comment>
<evidence type="ECO:0000256" key="3">
    <source>
        <dbReference type="ARBA" id="ARBA00022692"/>
    </source>
</evidence>
<keyword evidence="4 6" id="KW-1133">Transmembrane helix</keyword>
<evidence type="ECO:0008006" key="8">
    <source>
        <dbReference type="Google" id="ProtNLM"/>
    </source>
</evidence>
<evidence type="ECO:0000256" key="4">
    <source>
        <dbReference type="ARBA" id="ARBA00022989"/>
    </source>
</evidence>
<proteinExistence type="predicted"/>
<reference evidence="7" key="1">
    <citation type="journal article" date="2014" name="Front. Microbiol.">
        <title>High frequency of phylogenetically diverse reductive dehalogenase-homologous genes in deep subseafloor sedimentary metagenomes.</title>
        <authorList>
            <person name="Kawai M."/>
            <person name="Futagami T."/>
            <person name="Toyoda A."/>
            <person name="Takaki Y."/>
            <person name="Nishi S."/>
            <person name="Hori S."/>
            <person name="Arai W."/>
            <person name="Tsubouchi T."/>
            <person name="Morono Y."/>
            <person name="Uchiyama I."/>
            <person name="Ito T."/>
            <person name="Fujiyama A."/>
            <person name="Inagaki F."/>
            <person name="Takami H."/>
        </authorList>
    </citation>
    <scope>NUCLEOTIDE SEQUENCE</scope>
    <source>
        <strain evidence="7">Expedition CK06-06</strain>
    </source>
</reference>
<comment type="caution">
    <text evidence="7">The sequence shown here is derived from an EMBL/GenBank/DDBJ whole genome shotgun (WGS) entry which is preliminary data.</text>
</comment>
<keyword evidence="3 6" id="KW-0812">Transmembrane</keyword>
<dbReference type="GO" id="GO:0005886">
    <property type="term" value="C:plasma membrane"/>
    <property type="evidence" value="ECO:0007669"/>
    <property type="project" value="UniProtKB-SubCell"/>
</dbReference>
<evidence type="ECO:0000256" key="6">
    <source>
        <dbReference type="SAM" id="Phobius"/>
    </source>
</evidence>
<dbReference type="EMBL" id="BARS01002069">
    <property type="protein sequence ID" value="GAF80646.1"/>
    <property type="molecule type" value="Genomic_DNA"/>
</dbReference>
<organism evidence="7">
    <name type="scientific">marine sediment metagenome</name>
    <dbReference type="NCBI Taxonomy" id="412755"/>
    <lineage>
        <taxon>unclassified sequences</taxon>
        <taxon>metagenomes</taxon>
        <taxon>ecological metagenomes</taxon>
    </lineage>
</organism>
<keyword evidence="5 6" id="KW-0472">Membrane</keyword>
<sequence length="152" mass="16051">MRRRVGFKVERRPVASGRVVFFVSLLAILAALVIAGIFFQIYGVSPIRAYQLILRGSLGSRFGLAETVRRVIPLLLCGVGLTIAFRALFWNIGAEGQLLMGAVAAAGVALFSGLPGPLLLPAMFIGGFLGGAAWGLIPAILKVMLGLNDVIT</sequence>
<feature type="transmembrane region" description="Helical" evidence="6">
    <location>
        <begin position="96"/>
        <end position="114"/>
    </location>
</feature>
<dbReference type="GO" id="GO:0022857">
    <property type="term" value="F:transmembrane transporter activity"/>
    <property type="evidence" value="ECO:0007669"/>
    <property type="project" value="InterPro"/>
</dbReference>
<dbReference type="PANTHER" id="PTHR47089:SF1">
    <property type="entry name" value="GUANOSINE ABC TRANSPORTER PERMEASE PROTEIN NUPP"/>
    <property type="match status" value="1"/>
</dbReference>
<feature type="transmembrane region" description="Helical" evidence="6">
    <location>
        <begin position="20"/>
        <end position="42"/>
    </location>
</feature>
<evidence type="ECO:0000256" key="1">
    <source>
        <dbReference type="ARBA" id="ARBA00004651"/>
    </source>
</evidence>
<evidence type="ECO:0000256" key="5">
    <source>
        <dbReference type="ARBA" id="ARBA00023136"/>
    </source>
</evidence>
<gene>
    <name evidence="7" type="ORF">S01H1_03858</name>
</gene>
<feature type="transmembrane region" description="Helical" evidence="6">
    <location>
        <begin position="120"/>
        <end position="141"/>
    </location>
</feature>
<feature type="non-terminal residue" evidence="7">
    <location>
        <position position="152"/>
    </location>
</feature>
<dbReference type="AlphaFoldDB" id="X0SZT6"/>
<feature type="transmembrane region" description="Helical" evidence="6">
    <location>
        <begin position="71"/>
        <end position="89"/>
    </location>
</feature>
<name>X0SZT6_9ZZZZ</name>
<dbReference type="InterPro" id="IPR001851">
    <property type="entry name" value="ABC_transp_permease"/>
</dbReference>
<evidence type="ECO:0000256" key="2">
    <source>
        <dbReference type="ARBA" id="ARBA00022475"/>
    </source>
</evidence>
<dbReference type="PANTHER" id="PTHR47089">
    <property type="entry name" value="ABC TRANSPORTER, PERMEASE PROTEIN"/>
    <property type="match status" value="1"/>
</dbReference>
<keyword evidence="2" id="KW-1003">Cell membrane</keyword>
<evidence type="ECO:0000313" key="7">
    <source>
        <dbReference type="EMBL" id="GAF80646.1"/>
    </source>
</evidence>